<protein>
    <submittedName>
        <fullName evidence="3">Putative UspA domain protein</fullName>
    </submittedName>
</protein>
<dbReference type="InterPro" id="IPR014729">
    <property type="entry name" value="Rossmann-like_a/b/a_fold"/>
</dbReference>
<dbReference type="SUPFAM" id="SSF52402">
    <property type="entry name" value="Adenine nucleotide alpha hydrolases-like"/>
    <property type="match status" value="1"/>
</dbReference>
<gene>
    <name evidence="3" type="ordered locus">Ngar_c20360</name>
</gene>
<keyword evidence="4" id="KW-1185">Reference proteome</keyword>
<dbReference type="GeneID" id="13795899"/>
<dbReference type="AlphaFoldDB" id="K0IIR6"/>
<dbReference type="EMBL" id="CP002408">
    <property type="protein sequence ID" value="AFU58968.1"/>
    <property type="molecule type" value="Genomic_DNA"/>
</dbReference>
<name>K0IIR6_NITGG</name>
<dbReference type="InterPro" id="IPR006015">
    <property type="entry name" value="Universal_stress_UspA"/>
</dbReference>
<dbReference type="PANTHER" id="PTHR46268:SF6">
    <property type="entry name" value="UNIVERSAL STRESS PROTEIN UP12"/>
    <property type="match status" value="1"/>
</dbReference>
<evidence type="ECO:0000259" key="2">
    <source>
        <dbReference type="Pfam" id="PF00582"/>
    </source>
</evidence>
<dbReference type="CDD" id="cd00293">
    <property type="entry name" value="USP-like"/>
    <property type="match status" value="1"/>
</dbReference>
<dbReference type="OrthoDB" id="105697at2157"/>
<dbReference type="Pfam" id="PF00582">
    <property type="entry name" value="Usp"/>
    <property type="match status" value="1"/>
</dbReference>
<dbReference type="Proteomes" id="UP000008037">
    <property type="component" value="Chromosome"/>
</dbReference>
<evidence type="ECO:0000256" key="1">
    <source>
        <dbReference type="ARBA" id="ARBA00008791"/>
    </source>
</evidence>
<evidence type="ECO:0000313" key="4">
    <source>
        <dbReference type="Proteomes" id="UP000008037"/>
    </source>
</evidence>
<dbReference type="InParanoid" id="K0IIR6"/>
<dbReference type="KEGG" id="nga:Ngar_c20360"/>
<dbReference type="PANTHER" id="PTHR46268">
    <property type="entry name" value="STRESS RESPONSE PROTEIN NHAX"/>
    <property type="match status" value="1"/>
</dbReference>
<sequence>MFKRILVPYDGSEPAGRALDQAVNIAKAHGIIKPEVILLHVIAEFPNYHFIDRPARSIKTGEKIMLSQYLKEVYELMEKNAVDALAKKKDEVKKFSDFEITTKILAGHVSDMIIEFAKKEKVDLIVIGNVGRSGISKIRTLGSVSRSVSERAPCPVMIVH</sequence>
<dbReference type="PATRIC" id="fig|1237085.11.peg.2013"/>
<feature type="domain" description="UspA" evidence="2">
    <location>
        <begin position="1"/>
        <end position="160"/>
    </location>
</feature>
<dbReference type="PRINTS" id="PR01438">
    <property type="entry name" value="UNVRSLSTRESS"/>
</dbReference>
<comment type="similarity">
    <text evidence="1">Belongs to the universal stress protein A family.</text>
</comment>
<dbReference type="HOGENOM" id="CLU_049301_11_2_2"/>
<dbReference type="InterPro" id="IPR006016">
    <property type="entry name" value="UspA"/>
</dbReference>
<proteinExistence type="inferred from homology"/>
<dbReference type="RefSeq" id="WP_015019503.1">
    <property type="nucleotide sequence ID" value="NC_018719.1"/>
</dbReference>
<evidence type="ECO:0000313" key="3">
    <source>
        <dbReference type="EMBL" id="AFU58968.1"/>
    </source>
</evidence>
<organism evidence="3 4">
    <name type="scientific">Nitrososphaera gargensis (strain Ga9.2)</name>
    <dbReference type="NCBI Taxonomy" id="1237085"/>
    <lineage>
        <taxon>Archaea</taxon>
        <taxon>Nitrososphaerota</taxon>
        <taxon>Nitrososphaeria</taxon>
        <taxon>Nitrososphaerales</taxon>
        <taxon>Nitrososphaeraceae</taxon>
        <taxon>Nitrososphaera</taxon>
    </lineage>
</organism>
<accession>K0IIR6</accession>
<dbReference type="BioCyc" id="CNIT1237085:G1324-2034-MONOMER"/>
<dbReference type="Gene3D" id="3.40.50.620">
    <property type="entry name" value="HUPs"/>
    <property type="match status" value="1"/>
</dbReference>
<reference evidence="3 4" key="1">
    <citation type="journal article" date="2012" name="Environ. Microbiol.">
        <title>The genome of the ammonia-oxidizing Candidatus Nitrososphaera gargensis: insights into metabolic versatility and environmental adaptations.</title>
        <authorList>
            <person name="Spang A."/>
            <person name="Poehlein A."/>
            <person name="Offre P."/>
            <person name="Zumbragel S."/>
            <person name="Haider S."/>
            <person name="Rychlik N."/>
            <person name="Nowka B."/>
            <person name="Schmeisser C."/>
            <person name="Lebedeva E.V."/>
            <person name="Rattei T."/>
            <person name="Bohm C."/>
            <person name="Schmid M."/>
            <person name="Galushko A."/>
            <person name="Hatzenpichler R."/>
            <person name="Weinmaier T."/>
            <person name="Daniel R."/>
            <person name="Schleper C."/>
            <person name="Spieck E."/>
            <person name="Streit W."/>
            <person name="Wagner M."/>
        </authorList>
    </citation>
    <scope>NUCLEOTIDE SEQUENCE [LARGE SCALE GENOMIC DNA]</scope>
    <source>
        <strain evidence="4">Ga9.2</strain>
    </source>
</reference>